<feature type="transmembrane region" description="Helical" evidence="1">
    <location>
        <begin position="12"/>
        <end position="32"/>
    </location>
</feature>
<organism evidence="2 3">
    <name type="scientific">Roseibium aggregatum (strain ATCC 25650 / DSM 13394 / JCM 20685 / NBRC 16684 / NCIMB 2208 / IAM 12614 / B1)</name>
    <name type="common">Stappia aggregata</name>
    <dbReference type="NCBI Taxonomy" id="384765"/>
    <lineage>
        <taxon>Bacteria</taxon>
        <taxon>Pseudomonadati</taxon>
        <taxon>Pseudomonadota</taxon>
        <taxon>Alphaproteobacteria</taxon>
        <taxon>Hyphomicrobiales</taxon>
        <taxon>Stappiaceae</taxon>
        <taxon>Roseibium</taxon>
    </lineage>
</organism>
<evidence type="ECO:0000313" key="3">
    <source>
        <dbReference type="Proteomes" id="UP000004848"/>
    </source>
</evidence>
<name>A0P361_ROSAI</name>
<dbReference type="NCBIfam" id="NF038216">
    <property type="entry name" value="ABZJ_00895_fam"/>
    <property type="match status" value="1"/>
</dbReference>
<feature type="transmembrane region" description="Helical" evidence="1">
    <location>
        <begin position="79"/>
        <end position="98"/>
    </location>
</feature>
<keyword evidence="1" id="KW-0472">Membrane</keyword>
<dbReference type="InterPro" id="IPR047730">
    <property type="entry name" value="ABZJ_00895-like"/>
</dbReference>
<keyword evidence="1" id="KW-0812">Transmembrane</keyword>
<gene>
    <name evidence="2" type="ORF">SIAM614_21632</name>
</gene>
<evidence type="ECO:0000313" key="2">
    <source>
        <dbReference type="EMBL" id="EAV40532.1"/>
    </source>
</evidence>
<reference evidence="2 3" key="1">
    <citation type="submission" date="2006-05" db="EMBL/GenBank/DDBJ databases">
        <authorList>
            <person name="King G."/>
            <person name="Ferriera S."/>
            <person name="Johnson J."/>
            <person name="Kravitz S."/>
            <person name="Beeson K."/>
            <person name="Sutton G."/>
            <person name="Rogers Y.-H."/>
            <person name="Friedman R."/>
            <person name="Frazier M."/>
            <person name="Venter J.C."/>
        </authorList>
    </citation>
    <scope>NUCLEOTIDE SEQUENCE [LARGE SCALE GENOMIC DNA]</scope>
    <source>
        <strain evidence="3">ATCC 25650 / DSM 13394 / JCM 20685 / NBRC 16684 / NCIMB 2208 / IAM 12614 / B1</strain>
    </source>
</reference>
<protein>
    <submittedName>
        <fullName evidence="2">Uncharacterized protein</fullName>
    </submittedName>
</protein>
<sequence length="159" mass="17325">MGAVVQKKVGLVRFGLVFTGLLIALAIVTALLETLTGITVSGSVNQIAAVMGAATDAGRQFFKRYEATPDSGFAWRASFQMTLVETVISVFIGGVFLWSQLSQSESGLQLSSLMMIIVPLLIFMFAVSWVAKRYVFRSSARHAEKAHLKKLEKSSTVFE</sequence>
<dbReference type="AlphaFoldDB" id="A0P361"/>
<feature type="transmembrane region" description="Helical" evidence="1">
    <location>
        <begin position="38"/>
        <end position="58"/>
    </location>
</feature>
<keyword evidence="1" id="KW-1133">Transmembrane helix</keyword>
<comment type="caution">
    <text evidence="2">The sequence shown here is derived from an EMBL/GenBank/DDBJ whole genome shotgun (WGS) entry which is preliminary data.</text>
</comment>
<feature type="transmembrane region" description="Helical" evidence="1">
    <location>
        <begin position="110"/>
        <end position="131"/>
    </location>
</feature>
<proteinExistence type="predicted"/>
<dbReference type="Proteomes" id="UP000004848">
    <property type="component" value="Unassembled WGS sequence"/>
</dbReference>
<evidence type="ECO:0000256" key="1">
    <source>
        <dbReference type="SAM" id="Phobius"/>
    </source>
</evidence>
<dbReference type="EMBL" id="AAUW01000029">
    <property type="protein sequence ID" value="EAV40532.1"/>
    <property type="molecule type" value="Genomic_DNA"/>
</dbReference>
<accession>A0P361</accession>